<dbReference type="Proteomes" id="UP000325787">
    <property type="component" value="Chromosome"/>
</dbReference>
<dbReference type="KEGG" id="ssyi:EKG83_09040"/>
<dbReference type="RefSeq" id="WP_084716703.1">
    <property type="nucleotide sequence ID" value="NZ_CP034550.1"/>
</dbReference>
<name>A0A5Q0GVT6_SACSY</name>
<evidence type="ECO:0000256" key="1">
    <source>
        <dbReference type="SAM" id="MobiDB-lite"/>
    </source>
</evidence>
<dbReference type="OrthoDB" id="3686295at2"/>
<reference evidence="3" key="1">
    <citation type="journal article" date="2021" name="Curr. Microbiol.">
        <title>Complete genome of nocamycin-producing strain Saccharothrix syringae NRRL B-16468 reveals the biosynthetic potential for secondary metabolites.</title>
        <authorList>
            <person name="Mo X."/>
            <person name="Yang S."/>
        </authorList>
    </citation>
    <scope>NUCLEOTIDE SEQUENCE [LARGE SCALE GENOMIC DNA]</scope>
    <source>
        <strain evidence="3">ATCC 51364 / DSM 43886 / JCM 6844 / KCTC 9398 / NBRC 14523 / NRRL B-16468 / INA 2240</strain>
    </source>
</reference>
<evidence type="ECO:0000313" key="2">
    <source>
        <dbReference type="EMBL" id="QFZ17604.1"/>
    </source>
</evidence>
<accession>A0A5Q0GVT6</accession>
<organism evidence="2 3">
    <name type="scientific">Saccharothrix syringae</name>
    <name type="common">Nocardiopsis syringae</name>
    <dbReference type="NCBI Taxonomy" id="103733"/>
    <lineage>
        <taxon>Bacteria</taxon>
        <taxon>Bacillati</taxon>
        <taxon>Actinomycetota</taxon>
        <taxon>Actinomycetes</taxon>
        <taxon>Pseudonocardiales</taxon>
        <taxon>Pseudonocardiaceae</taxon>
        <taxon>Saccharothrix</taxon>
    </lineage>
</organism>
<sequence length="157" mass="17244">MTPHRRAAAPHRRRSRARRPSPDPVRVEELVAFLSSDRGWREEVGRRLVARLDQRLVRSARAGGCRPLAHVAEELDSQACVDLGPGAPYQLAKAVYGQVRLRGAARLRQTARSLRVLGVYLCGSDLARCPCTEALARDPQQARVDRVVTGALDGAGF</sequence>
<gene>
    <name evidence="2" type="ORF">EKG83_09040</name>
</gene>
<proteinExistence type="predicted"/>
<feature type="region of interest" description="Disordered" evidence="1">
    <location>
        <begin position="1"/>
        <end position="22"/>
    </location>
</feature>
<keyword evidence="3" id="KW-1185">Reference proteome</keyword>
<dbReference type="EMBL" id="CP034550">
    <property type="protein sequence ID" value="QFZ17604.1"/>
    <property type="molecule type" value="Genomic_DNA"/>
</dbReference>
<dbReference type="AlphaFoldDB" id="A0A5Q0GVT6"/>
<evidence type="ECO:0000313" key="3">
    <source>
        <dbReference type="Proteomes" id="UP000325787"/>
    </source>
</evidence>
<protein>
    <submittedName>
        <fullName evidence="2">Uncharacterized protein</fullName>
    </submittedName>
</protein>
<feature type="compositionally biased region" description="Basic residues" evidence="1">
    <location>
        <begin position="1"/>
        <end position="19"/>
    </location>
</feature>